<proteinExistence type="predicted"/>
<feature type="compositionally biased region" description="Basic and acidic residues" evidence="1">
    <location>
        <begin position="11"/>
        <end position="20"/>
    </location>
</feature>
<gene>
    <name evidence="3" type="ORF">OVN521_LOCUS40014</name>
    <name evidence="2" type="ORF">WKI299_LOCUS34050</name>
</gene>
<feature type="region of interest" description="Disordered" evidence="1">
    <location>
        <begin position="1"/>
        <end position="20"/>
    </location>
</feature>
<comment type="caution">
    <text evidence="2">The sequence shown here is derived from an EMBL/GenBank/DDBJ whole genome shotgun (WGS) entry which is preliminary data.</text>
</comment>
<dbReference type="Proteomes" id="UP000663856">
    <property type="component" value="Unassembled WGS sequence"/>
</dbReference>
<protein>
    <submittedName>
        <fullName evidence="2">Uncharacterized protein</fullName>
    </submittedName>
</protein>
<organism evidence="2 4">
    <name type="scientific">Rotaria magnacalcarata</name>
    <dbReference type="NCBI Taxonomy" id="392030"/>
    <lineage>
        <taxon>Eukaryota</taxon>
        <taxon>Metazoa</taxon>
        <taxon>Spiralia</taxon>
        <taxon>Gnathifera</taxon>
        <taxon>Rotifera</taxon>
        <taxon>Eurotatoria</taxon>
        <taxon>Bdelloidea</taxon>
        <taxon>Philodinida</taxon>
        <taxon>Philodinidae</taxon>
        <taxon>Rotaria</taxon>
    </lineage>
</organism>
<sequence>MNNLKVSTVRLFDDVDPPKD</sequence>
<evidence type="ECO:0000256" key="1">
    <source>
        <dbReference type="SAM" id="MobiDB-lite"/>
    </source>
</evidence>
<evidence type="ECO:0000313" key="3">
    <source>
        <dbReference type="EMBL" id="CAF4487638.1"/>
    </source>
</evidence>
<reference evidence="2" key="1">
    <citation type="submission" date="2021-02" db="EMBL/GenBank/DDBJ databases">
        <authorList>
            <person name="Nowell W R."/>
        </authorList>
    </citation>
    <scope>NUCLEOTIDE SEQUENCE</scope>
</reference>
<dbReference type="EMBL" id="CAJOBG010051468">
    <property type="protein sequence ID" value="CAF4487638.1"/>
    <property type="molecule type" value="Genomic_DNA"/>
</dbReference>
<name>A0A816Z9C0_9BILA</name>
<evidence type="ECO:0000313" key="4">
    <source>
        <dbReference type="Proteomes" id="UP000663856"/>
    </source>
</evidence>
<dbReference type="Proteomes" id="UP000663866">
    <property type="component" value="Unassembled WGS sequence"/>
</dbReference>
<keyword evidence="5" id="KW-1185">Reference proteome</keyword>
<dbReference type="AlphaFoldDB" id="A0A816Z9C0"/>
<accession>A0A816Z9C0</accession>
<evidence type="ECO:0000313" key="2">
    <source>
        <dbReference type="EMBL" id="CAF2192470.1"/>
    </source>
</evidence>
<evidence type="ECO:0000313" key="5">
    <source>
        <dbReference type="Proteomes" id="UP000663866"/>
    </source>
</evidence>
<dbReference type="EMBL" id="CAJNRF010016327">
    <property type="protein sequence ID" value="CAF2192470.1"/>
    <property type="molecule type" value="Genomic_DNA"/>
</dbReference>
<feature type="non-terminal residue" evidence="2">
    <location>
        <position position="20"/>
    </location>
</feature>